<name>A0AAD5VD00_9APHY</name>
<feature type="region of interest" description="Disordered" evidence="1">
    <location>
        <begin position="820"/>
        <end position="861"/>
    </location>
</feature>
<keyword evidence="4" id="KW-1185">Reference proteome</keyword>
<dbReference type="AlphaFoldDB" id="A0AAD5VD00"/>
<dbReference type="Proteomes" id="UP001212997">
    <property type="component" value="Unassembled WGS sequence"/>
</dbReference>
<evidence type="ECO:0000259" key="2">
    <source>
        <dbReference type="Pfam" id="PF17667"/>
    </source>
</evidence>
<feature type="domain" description="Fungal-type protein kinase" evidence="2">
    <location>
        <begin position="150"/>
        <end position="639"/>
    </location>
</feature>
<dbReference type="PANTHER" id="PTHR38248:SF2">
    <property type="entry name" value="FUNK1 11"/>
    <property type="match status" value="1"/>
</dbReference>
<dbReference type="Gene3D" id="1.10.510.10">
    <property type="entry name" value="Transferase(Phosphotransferase) domain 1"/>
    <property type="match status" value="1"/>
</dbReference>
<dbReference type="InterPro" id="IPR040976">
    <property type="entry name" value="Pkinase_fungal"/>
</dbReference>
<comment type="caution">
    <text evidence="3">The sequence shown here is derived from an EMBL/GenBank/DDBJ whole genome shotgun (WGS) entry which is preliminary data.</text>
</comment>
<dbReference type="PROSITE" id="PS00109">
    <property type="entry name" value="PROTEIN_KINASE_TYR"/>
    <property type="match status" value="1"/>
</dbReference>
<dbReference type="EMBL" id="JANAWD010000016">
    <property type="protein sequence ID" value="KAJ3491173.1"/>
    <property type="molecule type" value="Genomic_DNA"/>
</dbReference>
<protein>
    <recommendedName>
        <fullName evidence="2">Fungal-type protein kinase domain-containing protein</fullName>
    </recommendedName>
</protein>
<gene>
    <name evidence="3" type="ORF">NLI96_g893</name>
</gene>
<feature type="compositionally biased region" description="Basic and acidic residues" evidence="1">
    <location>
        <begin position="820"/>
        <end position="843"/>
    </location>
</feature>
<evidence type="ECO:0000313" key="3">
    <source>
        <dbReference type="EMBL" id="KAJ3491173.1"/>
    </source>
</evidence>
<sequence length="861" mass="100995">MSLYSDEMEHVSTITESDHFIEQAADTWEIYDHNTNFMRTFSKVKASQCRSMLDQLSERGLWSQKTNSWTRFPCDQQRDHVLCPPFVEIANTVAELDSITHPRPDRSILTWIDTRSNKLQSYWPDTCDSFLDVTAVLKPVSAVTTPVNDCHHEPYAWNHVIIPGQFKQRNAPHTTVQAQLVHSVRQMYKEQPDRRFIFGFTFEFVFLTVWYFDRSGILSSEHINVHESPLTFVQFLLGCARMPVERFGFDPTFLWFKDEYTHLPSYQIPMDVVKGGFETLPWVFEMPEGTDTRRKCAETDGETDGDYPEHQRRNKFVTYRALSINRAEMMIGRATRVWLAYAINDYLKALEENSPKARLTFTTYIVKDSWRDMRRVAEGRLYRKQGHLDGVAKFCSAGRVKVSNKVDKTERCRKYMSITGRRVQFERERSPRENVRNFSAHYCYRHGLISYDNLIRRIDVLKNYVQKYHFINYMPQTQISPEPQRIHYRVLLQSFGYSITDFLSHEEMLSAFIDAIYGHKNLVDAGYLHRDISSGNVLITNEPSPNRGILIDQDFTIPIENSIRWPSEELLVGTQPFVAIELVEQTSFQPFPEEIDSDESFESTLSLSRFQPVFPEERELQPRAINDLESFFWVLCWICITLDGPSTRRQTDEDDFKCPWSDAEFLFSKTTLKVGTSVKAMAIEDDECFENYILSALSPYFYHMDGLLTTLRQILYNAYQTSEFDGVHDAFIRAIQARVDELKSRPDPLDSEHDAAKARRRVQRLVELENEAKASPRHKYFVKQFKQPEDFEERVAKAKAEIVREKEENFKVMLRRAEQRRERLRFQRPPQFRDKVKPEEGAKRSSVLNGGDRPRKRSRIH</sequence>
<dbReference type="PANTHER" id="PTHR38248">
    <property type="entry name" value="FUNK1 6"/>
    <property type="match status" value="1"/>
</dbReference>
<accession>A0AAD5VD00</accession>
<organism evidence="3 4">
    <name type="scientific">Meripilus lineatus</name>
    <dbReference type="NCBI Taxonomy" id="2056292"/>
    <lineage>
        <taxon>Eukaryota</taxon>
        <taxon>Fungi</taxon>
        <taxon>Dikarya</taxon>
        <taxon>Basidiomycota</taxon>
        <taxon>Agaricomycotina</taxon>
        <taxon>Agaricomycetes</taxon>
        <taxon>Polyporales</taxon>
        <taxon>Meripilaceae</taxon>
        <taxon>Meripilus</taxon>
    </lineage>
</organism>
<proteinExistence type="predicted"/>
<reference evidence="3" key="1">
    <citation type="submission" date="2022-07" db="EMBL/GenBank/DDBJ databases">
        <title>Genome Sequence of Physisporinus lineatus.</title>
        <authorList>
            <person name="Buettner E."/>
        </authorList>
    </citation>
    <scope>NUCLEOTIDE SEQUENCE</scope>
    <source>
        <strain evidence="3">VT162</strain>
    </source>
</reference>
<dbReference type="Pfam" id="PF17667">
    <property type="entry name" value="Pkinase_fungal"/>
    <property type="match status" value="1"/>
</dbReference>
<evidence type="ECO:0000256" key="1">
    <source>
        <dbReference type="SAM" id="MobiDB-lite"/>
    </source>
</evidence>
<dbReference type="InterPro" id="IPR011009">
    <property type="entry name" value="Kinase-like_dom_sf"/>
</dbReference>
<evidence type="ECO:0000313" key="4">
    <source>
        <dbReference type="Proteomes" id="UP001212997"/>
    </source>
</evidence>
<dbReference type="SUPFAM" id="SSF56112">
    <property type="entry name" value="Protein kinase-like (PK-like)"/>
    <property type="match status" value="1"/>
</dbReference>
<dbReference type="InterPro" id="IPR008266">
    <property type="entry name" value="Tyr_kinase_AS"/>
</dbReference>
<dbReference type="GO" id="GO:0004672">
    <property type="term" value="F:protein kinase activity"/>
    <property type="evidence" value="ECO:0007669"/>
    <property type="project" value="InterPro"/>
</dbReference>